<organism evidence="1 2">
    <name type="scientific">Daphnia sinensis</name>
    <dbReference type="NCBI Taxonomy" id="1820382"/>
    <lineage>
        <taxon>Eukaryota</taxon>
        <taxon>Metazoa</taxon>
        <taxon>Ecdysozoa</taxon>
        <taxon>Arthropoda</taxon>
        <taxon>Crustacea</taxon>
        <taxon>Branchiopoda</taxon>
        <taxon>Diplostraca</taxon>
        <taxon>Cladocera</taxon>
        <taxon>Anomopoda</taxon>
        <taxon>Daphniidae</taxon>
        <taxon>Daphnia</taxon>
        <taxon>Daphnia similis group</taxon>
    </lineage>
</organism>
<dbReference type="AlphaFoldDB" id="A0AAD5PRM4"/>
<name>A0AAD5PRM4_9CRUS</name>
<comment type="caution">
    <text evidence="1">The sequence shown here is derived from an EMBL/GenBank/DDBJ whole genome shotgun (WGS) entry which is preliminary data.</text>
</comment>
<dbReference type="Proteomes" id="UP000820818">
    <property type="component" value="Linkage Group LG8"/>
</dbReference>
<dbReference type="EMBL" id="WJBH02000008">
    <property type="protein sequence ID" value="KAI9554414.1"/>
    <property type="molecule type" value="Genomic_DNA"/>
</dbReference>
<evidence type="ECO:0000313" key="1">
    <source>
        <dbReference type="EMBL" id="KAI9554414.1"/>
    </source>
</evidence>
<evidence type="ECO:0000313" key="2">
    <source>
        <dbReference type="Proteomes" id="UP000820818"/>
    </source>
</evidence>
<protein>
    <submittedName>
        <fullName evidence="1">Uncharacterized protein</fullName>
    </submittedName>
</protein>
<proteinExistence type="predicted"/>
<accession>A0AAD5PRM4</accession>
<sequence length="86" mass="9922">MAAVFHTRGDQCPRQYIVLAVSQNLSGLRSADAQPPFLIHLGCLPRRNLYNTRLFISNKTVDRHKSQRSISKQPIQDIVNDHWRLL</sequence>
<gene>
    <name evidence="1" type="ORF">GHT06_019686</name>
</gene>
<reference evidence="1 2" key="1">
    <citation type="submission" date="2022-05" db="EMBL/GenBank/DDBJ databases">
        <title>A multi-omics perspective on studying reproductive biology in Daphnia sinensis.</title>
        <authorList>
            <person name="Jia J."/>
        </authorList>
    </citation>
    <scope>NUCLEOTIDE SEQUENCE [LARGE SCALE GENOMIC DNA]</scope>
    <source>
        <strain evidence="1 2">WSL</strain>
    </source>
</reference>
<keyword evidence="2" id="KW-1185">Reference proteome</keyword>